<organism evidence="1 2">
    <name type="scientific">Candidatus Scatousia excrementigallinarum</name>
    <dbReference type="NCBI Taxonomy" id="2840935"/>
    <lineage>
        <taxon>Bacteria</taxon>
        <taxon>Candidatus Scatousia</taxon>
    </lineage>
</organism>
<dbReference type="AlphaFoldDB" id="A0A9D1F0F9"/>
<reference evidence="1" key="2">
    <citation type="journal article" date="2021" name="PeerJ">
        <title>Extensive microbial diversity within the chicken gut microbiome revealed by metagenomics and culture.</title>
        <authorList>
            <person name="Gilroy R."/>
            <person name="Ravi A."/>
            <person name="Getino M."/>
            <person name="Pursley I."/>
            <person name="Horton D.L."/>
            <person name="Alikhan N.F."/>
            <person name="Baker D."/>
            <person name="Gharbi K."/>
            <person name="Hall N."/>
            <person name="Watson M."/>
            <person name="Adriaenssens E.M."/>
            <person name="Foster-Nyarko E."/>
            <person name="Jarju S."/>
            <person name="Secka A."/>
            <person name="Antonio M."/>
            <person name="Oren A."/>
            <person name="Chaudhuri R.R."/>
            <person name="La Ragione R."/>
            <person name="Hildebrand F."/>
            <person name="Pallen M.J."/>
        </authorList>
    </citation>
    <scope>NUCLEOTIDE SEQUENCE</scope>
    <source>
        <strain evidence="1">6276</strain>
    </source>
</reference>
<gene>
    <name evidence="1" type="ORF">IAC10_10015</name>
</gene>
<reference evidence="1" key="1">
    <citation type="submission" date="2020-10" db="EMBL/GenBank/DDBJ databases">
        <authorList>
            <person name="Gilroy R."/>
        </authorList>
    </citation>
    <scope>NUCLEOTIDE SEQUENCE</scope>
    <source>
        <strain evidence="1">6276</strain>
    </source>
</reference>
<accession>A0A9D1F0F9</accession>
<dbReference type="Gene3D" id="3.40.630.30">
    <property type="match status" value="1"/>
</dbReference>
<proteinExistence type="predicted"/>
<evidence type="ECO:0000313" key="2">
    <source>
        <dbReference type="Proteomes" id="UP000823928"/>
    </source>
</evidence>
<dbReference type="EMBL" id="DVIU01000197">
    <property type="protein sequence ID" value="HIS36945.1"/>
    <property type="molecule type" value="Genomic_DNA"/>
</dbReference>
<protein>
    <submittedName>
        <fullName evidence="1">GNAT family N-acetyltransferase</fullName>
    </submittedName>
</protein>
<comment type="caution">
    <text evidence="1">The sequence shown here is derived from an EMBL/GenBank/DDBJ whole genome shotgun (WGS) entry which is preliminary data.</text>
</comment>
<sequence length="184" mass="21398">MNNNITFGARFIQKIPIKTYSFEKKIYTPDTANFVEFMPADSKDICVLGDIAQDFGGDSFANNVYIHAKYFRNNEASRARFFGLTKQNSDYENLNPNKVLGVCEITKKSEHTNEIEYLQVHPRFVYPCGPRPIKRIGTAILDCIKEFSNQITLRASYNSGKFYKKNDFTEINPEKRLYFWTKEN</sequence>
<evidence type="ECO:0000313" key="1">
    <source>
        <dbReference type="EMBL" id="HIS36945.1"/>
    </source>
</evidence>
<dbReference type="Proteomes" id="UP000823928">
    <property type="component" value="Unassembled WGS sequence"/>
</dbReference>
<name>A0A9D1F0F9_9BACT</name>